<dbReference type="FunFam" id="4.10.1000.30:FF:000001">
    <property type="entry name" value="Zinc finger CCCH domain-containing protein 14"/>
    <property type="match status" value="1"/>
</dbReference>
<comment type="pathway">
    <text evidence="1">Lipid metabolism; fatty acid beta-oxidation.</text>
</comment>
<feature type="region of interest" description="Disordered" evidence="11">
    <location>
        <begin position="91"/>
        <end position="366"/>
    </location>
</feature>
<feature type="compositionally biased region" description="Polar residues" evidence="11">
    <location>
        <begin position="798"/>
        <end position="815"/>
    </location>
</feature>
<keyword evidence="4" id="KW-0808">Transferase</keyword>
<comment type="catalytic activity">
    <reaction evidence="8">
        <text>4,8-dimethylnonanoyl-CoA + (R)-carnitine = O-4,8-dimethylnonanoyl-(R)-carnitine + CoA</text>
        <dbReference type="Rhea" id="RHEA:44860"/>
        <dbReference type="ChEBI" id="CHEBI:16347"/>
        <dbReference type="ChEBI" id="CHEBI:57287"/>
        <dbReference type="ChEBI" id="CHEBI:77061"/>
        <dbReference type="ChEBI" id="CHEBI:84654"/>
    </reaction>
</comment>
<evidence type="ECO:0000256" key="3">
    <source>
        <dbReference type="ARBA" id="ARBA00022448"/>
    </source>
</evidence>
<dbReference type="InterPro" id="IPR042572">
    <property type="entry name" value="Carn_acyl_trans_N"/>
</dbReference>
<dbReference type="PROSITE" id="PS50103">
    <property type="entry name" value="ZF_C3H1"/>
    <property type="match status" value="1"/>
</dbReference>
<feature type="compositionally biased region" description="Basic and acidic residues" evidence="11">
    <location>
        <begin position="96"/>
        <end position="145"/>
    </location>
</feature>
<feature type="region of interest" description="Disordered" evidence="11">
    <location>
        <begin position="660"/>
        <end position="715"/>
    </location>
</feature>
<dbReference type="Gene3D" id="3.30.559.70">
    <property type="entry name" value="Choline/Carnitine o-acyltransferase, domain 2"/>
    <property type="match status" value="1"/>
</dbReference>
<feature type="region of interest" description="Disordered" evidence="11">
    <location>
        <begin position="436"/>
        <end position="559"/>
    </location>
</feature>
<dbReference type="InterPro" id="IPR039551">
    <property type="entry name" value="Cho/carn_acyl_trans"/>
</dbReference>
<feature type="zinc finger region" description="C3H1-type" evidence="10">
    <location>
        <begin position="835"/>
        <end position="868"/>
    </location>
</feature>
<feature type="compositionally biased region" description="Low complexity" evidence="11">
    <location>
        <begin position="452"/>
        <end position="465"/>
    </location>
</feature>
<evidence type="ECO:0000259" key="12">
    <source>
        <dbReference type="PROSITE" id="PS50103"/>
    </source>
</evidence>
<feature type="compositionally biased region" description="Acidic residues" evidence="11">
    <location>
        <begin position="274"/>
        <end position="285"/>
    </location>
</feature>
<dbReference type="PANTHER" id="PTHR22589">
    <property type="entry name" value="CARNITINE O-ACYLTRANSFERASE"/>
    <property type="match status" value="1"/>
</dbReference>
<evidence type="ECO:0000256" key="10">
    <source>
        <dbReference type="PROSITE-ProRule" id="PRU00723"/>
    </source>
</evidence>
<dbReference type="InterPro" id="IPR000571">
    <property type="entry name" value="Znf_CCCH"/>
</dbReference>
<dbReference type="GO" id="GO:0004095">
    <property type="term" value="F:carnitine O-palmitoyltransferase activity"/>
    <property type="evidence" value="ECO:0007669"/>
    <property type="project" value="TreeGrafter"/>
</dbReference>
<feature type="domain" description="C3H1-type" evidence="12">
    <location>
        <begin position="835"/>
        <end position="868"/>
    </location>
</feature>
<evidence type="ECO:0000256" key="7">
    <source>
        <dbReference type="ARBA" id="ARBA00023315"/>
    </source>
</evidence>
<feature type="compositionally biased region" description="Basic and acidic residues" evidence="11">
    <location>
        <begin position="466"/>
        <end position="482"/>
    </location>
</feature>
<keyword evidence="5" id="KW-0276">Fatty acid metabolism</keyword>
<feature type="compositionally biased region" description="Low complexity" evidence="11">
    <location>
        <begin position="403"/>
        <end position="417"/>
    </location>
</feature>
<organism evidence="13 14">
    <name type="scientific">Petrolisthes cinctipes</name>
    <name type="common">Flat porcelain crab</name>
    <dbReference type="NCBI Taxonomy" id="88211"/>
    <lineage>
        <taxon>Eukaryota</taxon>
        <taxon>Metazoa</taxon>
        <taxon>Ecdysozoa</taxon>
        <taxon>Arthropoda</taxon>
        <taxon>Crustacea</taxon>
        <taxon>Multicrustacea</taxon>
        <taxon>Malacostraca</taxon>
        <taxon>Eumalacostraca</taxon>
        <taxon>Eucarida</taxon>
        <taxon>Decapoda</taxon>
        <taxon>Pleocyemata</taxon>
        <taxon>Anomura</taxon>
        <taxon>Galatheoidea</taxon>
        <taxon>Porcellanidae</taxon>
        <taxon>Petrolisthes</taxon>
    </lineage>
</organism>
<reference evidence="13" key="1">
    <citation type="submission" date="2023-10" db="EMBL/GenBank/DDBJ databases">
        <title>Genome assemblies of two species of porcelain crab, Petrolisthes cinctipes and Petrolisthes manimaculis (Anomura: Porcellanidae).</title>
        <authorList>
            <person name="Angst P."/>
        </authorList>
    </citation>
    <scope>NUCLEOTIDE SEQUENCE</scope>
    <source>
        <strain evidence="13">PB745_01</strain>
        <tissue evidence="13">Gill</tissue>
    </source>
</reference>
<dbReference type="PROSITE" id="PS00440">
    <property type="entry name" value="ACYLTRANSF_C_2"/>
    <property type="match status" value="1"/>
</dbReference>
<keyword evidence="10" id="KW-0479">Metal-binding</keyword>
<dbReference type="FunFam" id="1.10.275.20:FF:000001">
    <property type="entry name" value="carnitine O-palmitoyltransferase 2, mitochondrial"/>
    <property type="match status" value="1"/>
</dbReference>
<keyword evidence="7" id="KW-0012">Acyltransferase</keyword>
<comment type="similarity">
    <text evidence="2">Belongs to the carnitine/choline acetyltransferase family.</text>
</comment>
<feature type="compositionally biased region" description="Basic and acidic residues" evidence="11">
    <location>
        <begin position="302"/>
        <end position="341"/>
    </location>
</feature>
<feature type="region of interest" description="Disordered" evidence="11">
    <location>
        <begin position="378"/>
        <end position="417"/>
    </location>
</feature>
<evidence type="ECO:0000256" key="2">
    <source>
        <dbReference type="ARBA" id="ARBA00005232"/>
    </source>
</evidence>
<evidence type="ECO:0000313" key="14">
    <source>
        <dbReference type="Proteomes" id="UP001286313"/>
    </source>
</evidence>
<comment type="caution">
    <text evidence="13">The sequence shown here is derived from an EMBL/GenBank/DDBJ whole genome shotgun (WGS) entry which is preliminary data.</text>
</comment>
<evidence type="ECO:0000256" key="6">
    <source>
        <dbReference type="ARBA" id="ARBA00023098"/>
    </source>
</evidence>
<feature type="compositionally biased region" description="Polar residues" evidence="11">
    <location>
        <begin position="588"/>
        <end position="600"/>
    </location>
</feature>
<dbReference type="GO" id="GO:0006635">
    <property type="term" value="P:fatty acid beta-oxidation"/>
    <property type="evidence" value="ECO:0007669"/>
    <property type="project" value="TreeGrafter"/>
</dbReference>
<feature type="compositionally biased region" description="Basic residues" evidence="11">
    <location>
        <begin position="146"/>
        <end position="166"/>
    </location>
</feature>
<evidence type="ECO:0000256" key="11">
    <source>
        <dbReference type="SAM" id="MobiDB-lite"/>
    </source>
</evidence>
<feature type="compositionally biased region" description="Low complexity" evidence="11">
    <location>
        <begin position="490"/>
        <end position="502"/>
    </location>
</feature>
<dbReference type="GO" id="GO:0005739">
    <property type="term" value="C:mitochondrion"/>
    <property type="evidence" value="ECO:0007669"/>
    <property type="project" value="TreeGrafter"/>
</dbReference>
<dbReference type="Gene3D" id="1.10.275.20">
    <property type="entry name" value="Choline/Carnitine o-acyltransferase"/>
    <property type="match status" value="1"/>
</dbReference>
<feature type="compositionally biased region" description="Basic and acidic residues" evidence="11">
    <location>
        <begin position="178"/>
        <end position="188"/>
    </location>
</feature>
<dbReference type="InterPro" id="IPR042231">
    <property type="entry name" value="Cho/carn_acyl_trans_2"/>
</dbReference>
<feature type="compositionally biased region" description="Basic and acidic residues" evidence="11">
    <location>
        <begin position="660"/>
        <end position="672"/>
    </location>
</feature>
<dbReference type="SUPFAM" id="SSF52777">
    <property type="entry name" value="CoA-dependent acyltransferases"/>
    <property type="match status" value="2"/>
</dbReference>
<evidence type="ECO:0000256" key="9">
    <source>
        <dbReference type="PIRSR" id="PIRSR600542-1"/>
    </source>
</evidence>
<feature type="region of interest" description="Disordered" evidence="11">
    <location>
        <begin position="618"/>
        <end position="637"/>
    </location>
</feature>
<evidence type="ECO:0000256" key="4">
    <source>
        <dbReference type="ARBA" id="ARBA00022679"/>
    </source>
</evidence>
<feature type="compositionally biased region" description="Basic and acidic residues" evidence="11">
    <location>
        <begin position="688"/>
        <end position="701"/>
    </location>
</feature>
<dbReference type="EMBL" id="JAWQEG010004566">
    <property type="protein sequence ID" value="KAK3861077.1"/>
    <property type="molecule type" value="Genomic_DNA"/>
</dbReference>
<dbReference type="InterPro" id="IPR000542">
    <property type="entry name" value="Carn_acyl_trans"/>
</dbReference>
<dbReference type="SMART" id="SM00356">
    <property type="entry name" value="ZnF_C3H1"/>
    <property type="match status" value="3"/>
</dbReference>
<dbReference type="Pfam" id="PF14608">
    <property type="entry name" value="zf-CCCH_2"/>
    <property type="match status" value="5"/>
</dbReference>
<dbReference type="GO" id="GO:0008270">
    <property type="term" value="F:zinc ion binding"/>
    <property type="evidence" value="ECO:0007669"/>
    <property type="project" value="UniProtKB-KW"/>
</dbReference>
<feature type="compositionally biased region" description="Basic and acidic residues" evidence="11">
    <location>
        <begin position="197"/>
        <end position="251"/>
    </location>
</feature>
<gene>
    <name evidence="13" type="ORF">Pcinc_032918</name>
</gene>
<dbReference type="PANTHER" id="PTHR22589:SF16">
    <property type="entry name" value="CARNITINE O-PALMITOYLTRANSFERASE 2, MITOCHONDRIAL"/>
    <property type="match status" value="1"/>
</dbReference>
<feature type="compositionally biased region" description="Basic and acidic residues" evidence="11">
    <location>
        <begin position="385"/>
        <end position="401"/>
    </location>
</feature>
<dbReference type="InterPro" id="IPR023213">
    <property type="entry name" value="CAT-like_dom_sf"/>
</dbReference>
<feature type="compositionally biased region" description="Low complexity" evidence="11">
    <location>
        <begin position="509"/>
        <end position="528"/>
    </location>
</feature>
<feature type="region of interest" description="Disordered" evidence="11">
    <location>
        <begin position="789"/>
        <end position="815"/>
    </location>
</feature>
<sequence>MMEGVGTEVSHKIRSAIKAKLVELGTYVGKDVTLQLNEELPDYIMVLVANKKTKDQMDDDLSLFLGHNTERFTSWLHHVLQKLNAAALLQVTTPQEEPKKKEPVEEKRKDKDDKREKVDKKREVPIEEVKRSREEERHSSKEKDKLSRKRKNSEKKKDKKEKKLKRKDSSPPPPPPPPERESKERRVPVEVAKPVTKARELIREIESREQEVKEKKSKELKEKENKVEMEKENKEKESKEKENKGDKENSKKKVKPLTAGNKVSSADIFRAEAGGEEEDVLEEDMLVLRAEDELGLELEEEPTPKKSRGESREKVQQKVTEVKPVVKEVPKAEKTESEPKEKKQRVSVKDRLGAPVTSTKAPVYKDKVSVMSRVSVGASGRRVVNIREESGVGSGSRREEAGSEGAAGNNAGLARAVSSAITSACRSVCVLPSTTASGKKLEARVRPLMSREVVSSASGGGTTRTSSRESSSRSETVREGIRSEVASNKEGSSSSSSRSGEASSRESTRGGAVPRAGSSRVVSAVGAVLKRSHSQAESDEEEYDPKKPQLGGMASKVEVAPRPRRLGAIQANTALILRAVADAHKSVTRPQANQPKSQKPVSKVKMSALQGELFTRSYREREEARHKEVRVQEEGPEVRMRGEGEEVRIRKIAITVPNAARKESERQLKEEEMKEEEEEGPQIPEALSVKKEEEQQLKQEEPQPEMSTSPIPDNGYNVEEMEEVEEEEEVVMEMSPPVMIPETAAVNENTKFIVTLEGVDEGGDLRERLGNRIPQTQIEEYIEEVEEWEEEEEEVTSDPGSIQPTSGLNAAKNTTSTLPISSVGKERCKYWPVCKSGESCPYHHPTVSCKSFPACKYGDKCLFIHPNCLYDAACTRIGCPYTHASARNFALASAAANQKHKVMAPRSGPSKVKCKFFPKCTNMSCPFLHPKACFYGTSCTQAGCPFTHPAIPTGAKLKWVAPKIASTSTSATPLTTILQSSWMLLIPSKMQSPKLIINHCKNVQYHWKQVSGSVRASAACQLHSSSVQCSTTSGDDYQYFHKSKTPSMHFQKSLLRLPIPDLDKTCTRYLRSQKAILTPEEYSQTEQIVAKFKDGPGADLQAKLKLKDKANKHTSYITGPWFNMYLSDRVPVVLNYNPFMAFTPETRPGYSHPVIRASNMLVSSLRFMKTLRDSVLEPVVYHLNPAKSDTDLFRRITRWTPSAIAAYSAYAFKAFPLDMSQFVNLFNSTRVPEQDKDRLKSDPKASHMLIMKNGHFYVFDVFDRDGNILSPAHIHACVSYIYNDETPPPKHSIAIFSSENRNTWASCRAELLAAGNEAAIEAIDTAAFNIVFDDVEVGMDPTKMYHTFLHGNGKNRWFDKSFSLVFTADGQVALNFEHSWGDGVAVMSYINALTKDVGERPYIHPDSQPATIDASQLVQRLEFNLTPSLEGAIDSAHQQYVQNTSALQVDVLESKAMGKKHCKKQKVSPDAIMQLGFQAAYYMQNGKAVASYESCSTSAFKHGRTETIRPATLETLEFSKAVSKTQLPSNSELRALIQECSKVHGNLTKEAAMGQGFDRHLFGMRKIAESEGGELPALYTDPAYAKINHVIISTSTLPSTAIGFGGFAPVVRDGFGVGYQIQDDALGLVVSSYPPHRDGAGFIECAQKAYSIIHQVISS</sequence>
<dbReference type="Pfam" id="PF00755">
    <property type="entry name" value="Carn_acyltransf"/>
    <property type="match status" value="1"/>
</dbReference>
<feature type="active site" description="Proton acceptor" evidence="9">
    <location>
        <position position="1378"/>
    </location>
</feature>
<keyword evidence="14" id="KW-1185">Reference proteome</keyword>
<dbReference type="Gene3D" id="1.20.1280.180">
    <property type="match status" value="1"/>
</dbReference>
<evidence type="ECO:0000256" key="8">
    <source>
        <dbReference type="ARBA" id="ARBA00048999"/>
    </source>
</evidence>
<protein>
    <recommendedName>
        <fullName evidence="12">C3H1-type domain-containing protein</fullName>
    </recommendedName>
</protein>
<accession>A0AAE1ETI8</accession>
<keyword evidence="3" id="KW-0813">Transport</keyword>
<keyword evidence="10" id="KW-0862">Zinc</keyword>
<feature type="region of interest" description="Disordered" evidence="11">
    <location>
        <begin position="586"/>
        <end position="606"/>
    </location>
</feature>
<dbReference type="Gene3D" id="3.30.559.10">
    <property type="entry name" value="Chloramphenicol acetyltransferase-like domain"/>
    <property type="match status" value="1"/>
</dbReference>
<dbReference type="Proteomes" id="UP001286313">
    <property type="component" value="Unassembled WGS sequence"/>
</dbReference>
<keyword evidence="6" id="KW-0443">Lipid metabolism</keyword>
<proteinExistence type="inferred from homology"/>
<evidence type="ECO:0000313" key="13">
    <source>
        <dbReference type="EMBL" id="KAK3861077.1"/>
    </source>
</evidence>
<keyword evidence="10" id="KW-0863">Zinc-finger</keyword>
<dbReference type="Gene3D" id="4.10.1000.30">
    <property type="match status" value="2"/>
</dbReference>
<evidence type="ECO:0000256" key="5">
    <source>
        <dbReference type="ARBA" id="ARBA00022832"/>
    </source>
</evidence>
<evidence type="ECO:0000256" key="1">
    <source>
        <dbReference type="ARBA" id="ARBA00005005"/>
    </source>
</evidence>
<name>A0AAE1ETI8_PETCI</name>